<dbReference type="AlphaFoldDB" id="A0A6A7K8Q2"/>
<dbReference type="PANTHER" id="PTHR42982:SF1">
    <property type="entry name" value="SEC-INDEPENDENT PROTEIN TRANSLOCASE PROTEIN TATA"/>
    <property type="match status" value="1"/>
</dbReference>
<keyword evidence="11" id="KW-1185">Reference proteome</keyword>
<accession>A0A6A7K8Q2</accession>
<dbReference type="GO" id="GO:0033281">
    <property type="term" value="C:TAT protein transport complex"/>
    <property type="evidence" value="ECO:0007669"/>
    <property type="project" value="UniProtKB-UniRule"/>
</dbReference>
<dbReference type="InterPro" id="IPR003369">
    <property type="entry name" value="TatA/B/E"/>
</dbReference>
<keyword evidence="4 9" id="KW-0812">Transmembrane</keyword>
<keyword evidence="3 9" id="KW-1003">Cell membrane</keyword>
<evidence type="ECO:0000256" key="6">
    <source>
        <dbReference type="ARBA" id="ARBA00022989"/>
    </source>
</evidence>
<comment type="subunit">
    <text evidence="9">Forms a complex with TatC.</text>
</comment>
<evidence type="ECO:0000256" key="7">
    <source>
        <dbReference type="ARBA" id="ARBA00023010"/>
    </source>
</evidence>
<proteinExistence type="inferred from homology"/>
<evidence type="ECO:0000256" key="8">
    <source>
        <dbReference type="ARBA" id="ARBA00023136"/>
    </source>
</evidence>
<evidence type="ECO:0000313" key="10">
    <source>
        <dbReference type="EMBL" id="MPW25735.1"/>
    </source>
</evidence>
<dbReference type="NCBIfam" id="TIGR01411">
    <property type="entry name" value="tatAE"/>
    <property type="match status" value="1"/>
</dbReference>
<dbReference type="PRINTS" id="PR01506">
    <property type="entry name" value="TATBPROTEIN"/>
</dbReference>
<name>A0A6A7K8Q2_9FIRM</name>
<comment type="caution">
    <text evidence="10">The sequence shown here is derived from an EMBL/GenBank/DDBJ whole genome shotgun (WGS) entry which is preliminary data.</text>
</comment>
<dbReference type="GO" id="GO:0043953">
    <property type="term" value="P:protein transport by the Tat complex"/>
    <property type="evidence" value="ECO:0007669"/>
    <property type="project" value="UniProtKB-UniRule"/>
</dbReference>
<dbReference type="RefSeq" id="WP_343029987.1">
    <property type="nucleotide sequence ID" value="NZ_WHNX01000010.1"/>
</dbReference>
<evidence type="ECO:0000313" key="11">
    <source>
        <dbReference type="Proteomes" id="UP000440004"/>
    </source>
</evidence>
<protein>
    <recommendedName>
        <fullName evidence="9">Sec-independent protein translocase protein TatA</fullName>
    </recommendedName>
</protein>
<evidence type="ECO:0000256" key="2">
    <source>
        <dbReference type="ARBA" id="ARBA00022448"/>
    </source>
</evidence>
<keyword evidence="5 9" id="KW-0653">Protein transport</keyword>
<dbReference type="GO" id="GO:0008320">
    <property type="term" value="F:protein transmembrane transporter activity"/>
    <property type="evidence" value="ECO:0007669"/>
    <property type="project" value="UniProtKB-UniRule"/>
</dbReference>
<organism evidence="10 11">
    <name type="scientific">Alkalibaculum sporogenes</name>
    <dbReference type="NCBI Taxonomy" id="2655001"/>
    <lineage>
        <taxon>Bacteria</taxon>
        <taxon>Bacillati</taxon>
        <taxon>Bacillota</taxon>
        <taxon>Clostridia</taxon>
        <taxon>Eubacteriales</taxon>
        <taxon>Eubacteriaceae</taxon>
        <taxon>Alkalibaculum</taxon>
    </lineage>
</organism>
<gene>
    <name evidence="9 10" type="primary">tatA</name>
    <name evidence="10" type="ORF">GC105_08025</name>
</gene>
<evidence type="ECO:0000256" key="1">
    <source>
        <dbReference type="ARBA" id="ARBA00004162"/>
    </source>
</evidence>
<dbReference type="EMBL" id="WHNX01000010">
    <property type="protein sequence ID" value="MPW25735.1"/>
    <property type="molecule type" value="Genomic_DNA"/>
</dbReference>
<dbReference type="Gene3D" id="1.20.5.3310">
    <property type="match status" value="1"/>
</dbReference>
<dbReference type="PANTHER" id="PTHR42982">
    <property type="entry name" value="SEC-INDEPENDENT PROTEIN TRANSLOCASE PROTEIN TATA"/>
    <property type="match status" value="1"/>
</dbReference>
<evidence type="ECO:0000256" key="4">
    <source>
        <dbReference type="ARBA" id="ARBA00022692"/>
    </source>
</evidence>
<keyword evidence="7 9" id="KW-0811">Translocation</keyword>
<dbReference type="NCBIfam" id="NF011430">
    <property type="entry name" value="PRK14861.1"/>
    <property type="match status" value="1"/>
</dbReference>
<comment type="similarity">
    <text evidence="9">Belongs to the TatA/E family.</text>
</comment>
<evidence type="ECO:0000256" key="5">
    <source>
        <dbReference type="ARBA" id="ARBA00022927"/>
    </source>
</evidence>
<comment type="subcellular location">
    <subcellularLocation>
        <location evidence="1 9">Cell membrane</location>
        <topology evidence="1 9">Single-pass membrane protein</topology>
    </subcellularLocation>
</comment>
<comment type="function">
    <text evidence="9">Part of the twin-arginine translocation (Tat) system that transports large folded proteins containing a characteristic twin-arginine motif in their signal peptide across membranes. TatA could form the protein-conducting channel of the Tat system.</text>
</comment>
<dbReference type="InterPro" id="IPR006312">
    <property type="entry name" value="TatA/E"/>
</dbReference>
<keyword evidence="8 9" id="KW-0472">Membrane</keyword>
<reference evidence="10 11" key="1">
    <citation type="submission" date="2019-10" db="EMBL/GenBank/DDBJ databases">
        <title>Alkalibaculum tamaniensis sp.nov., a new alkaliphilic acetogen, isolated on methoxylated aromatics from a mud volcano.</title>
        <authorList>
            <person name="Khomyakova M.A."/>
            <person name="Merkel A.Y."/>
            <person name="Bonch-Osmolovskaya E.A."/>
            <person name="Slobodkin A.I."/>
        </authorList>
    </citation>
    <scope>NUCLEOTIDE SEQUENCE [LARGE SCALE GENOMIC DNA]</scope>
    <source>
        <strain evidence="10 11">M08DMB</strain>
    </source>
</reference>
<keyword evidence="6 9" id="KW-1133">Transmembrane helix</keyword>
<evidence type="ECO:0000256" key="3">
    <source>
        <dbReference type="ARBA" id="ARBA00022475"/>
    </source>
</evidence>
<dbReference type="Pfam" id="PF02416">
    <property type="entry name" value="TatA_B_E"/>
    <property type="match status" value="1"/>
</dbReference>
<dbReference type="HAMAP" id="MF_00236">
    <property type="entry name" value="TatA_E"/>
    <property type="match status" value="1"/>
</dbReference>
<sequence length="54" mass="5840">MGKLGTTEILVILSIALLIFGPSKLPELGKSIGKTIKNFKKGINDIEEINEENA</sequence>
<keyword evidence="2 9" id="KW-0813">Transport</keyword>
<evidence type="ECO:0000256" key="9">
    <source>
        <dbReference type="HAMAP-Rule" id="MF_00236"/>
    </source>
</evidence>
<dbReference type="Proteomes" id="UP000440004">
    <property type="component" value="Unassembled WGS sequence"/>
</dbReference>